<dbReference type="Pfam" id="PF07728">
    <property type="entry name" value="AAA_5"/>
    <property type="match status" value="1"/>
</dbReference>
<dbReference type="EMBL" id="AP026830">
    <property type="protein sequence ID" value="BDR93292.1"/>
    <property type="molecule type" value="Genomic_DNA"/>
</dbReference>
<dbReference type="InterPro" id="IPR003593">
    <property type="entry name" value="AAA+_ATPase"/>
</dbReference>
<reference evidence="5" key="3">
    <citation type="submission" date="2022-09" db="EMBL/GenBank/DDBJ databases">
        <title>Complete genome sequence of Vulcanisaeta souniana.</title>
        <authorList>
            <person name="Kato S."/>
            <person name="Itoh T."/>
            <person name="Ohkuma M."/>
        </authorList>
    </citation>
    <scope>NUCLEOTIDE SEQUENCE [LARGE SCALE GENOMIC DNA]</scope>
    <source>
        <strain evidence="5">JCM 11219</strain>
    </source>
</reference>
<protein>
    <submittedName>
        <fullName evidence="3">ATPase</fullName>
    </submittedName>
</protein>
<dbReference type="OrthoDB" id="9837at2157"/>
<reference evidence="2" key="4">
    <citation type="journal article" date="2023" name="Microbiol. Resour. Announc.">
        <title>Complete Genome Sequence of Vulcanisaeta souniana Strain IC-059, a Hyperthermophilic Archaeon Isolated from Hot Spring Water in Japan.</title>
        <authorList>
            <person name="Kato S."/>
            <person name="Itoh T."/>
            <person name="Wu L."/>
            <person name="Ma J."/>
            <person name="Ohkuma M."/>
        </authorList>
    </citation>
    <scope>NUCLEOTIDE SEQUENCE</scope>
    <source>
        <strain evidence="2">JCM 11219</strain>
    </source>
</reference>
<dbReference type="PROSITE" id="PS50045">
    <property type="entry name" value="SIGMA54_INTERACT_4"/>
    <property type="match status" value="1"/>
</dbReference>
<evidence type="ECO:0000313" key="4">
    <source>
        <dbReference type="Proteomes" id="UP000657075"/>
    </source>
</evidence>
<evidence type="ECO:0000313" key="3">
    <source>
        <dbReference type="EMBL" id="GGI78995.1"/>
    </source>
</evidence>
<evidence type="ECO:0000313" key="2">
    <source>
        <dbReference type="EMBL" id="BDR93292.1"/>
    </source>
</evidence>
<dbReference type="EMBL" id="BMNM01000005">
    <property type="protein sequence ID" value="GGI78995.1"/>
    <property type="molecule type" value="Genomic_DNA"/>
</dbReference>
<dbReference type="Proteomes" id="UP000657075">
    <property type="component" value="Unassembled WGS sequence"/>
</dbReference>
<dbReference type="Proteomes" id="UP001060771">
    <property type="component" value="Chromosome"/>
</dbReference>
<keyword evidence="5" id="KW-1185">Reference proteome</keyword>
<organism evidence="3 4">
    <name type="scientific">Vulcanisaeta souniana JCM 11219</name>
    <dbReference type="NCBI Taxonomy" id="1293586"/>
    <lineage>
        <taxon>Archaea</taxon>
        <taxon>Thermoproteota</taxon>
        <taxon>Thermoprotei</taxon>
        <taxon>Thermoproteales</taxon>
        <taxon>Thermoproteaceae</taxon>
        <taxon>Vulcanisaeta</taxon>
    </lineage>
</organism>
<name>A0A830E3G4_9CREN</name>
<dbReference type="GO" id="GO:0016887">
    <property type="term" value="F:ATP hydrolysis activity"/>
    <property type="evidence" value="ECO:0007669"/>
    <property type="project" value="InterPro"/>
</dbReference>
<dbReference type="GO" id="GO:0005524">
    <property type="term" value="F:ATP binding"/>
    <property type="evidence" value="ECO:0007669"/>
    <property type="project" value="InterPro"/>
</dbReference>
<evidence type="ECO:0000313" key="5">
    <source>
        <dbReference type="Proteomes" id="UP001060771"/>
    </source>
</evidence>
<dbReference type="CDD" id="cd00009">
    <property type="entry name" value="AAA"/>
    <property type="match status" value="1"/>
</dbReference>
<accession>A0A830E3G4</accession>
<dbReference type="PRINTS" id="PR00300">
    <property type="entry name" value="CLPPROTEASEA"/>
</dbReference>
<dbReference type="SMART" id="SM00382">
    <property type="entry name" value="AAA"/>
    <property type="match status" value="1"/>
</dbReference>
<reference evidence="3" key="2">
    <citation type="submission" date="2020-09" db="EMBL/GenBank/DDBJ databases">
        <authorList>
            <person name="Sun Q."/>
            <person name="Ohkuma M."/>
        </authorList>
    </citation>
    <scope>NUCLEOTIDE SEQUENCE</scope>
    <source>
        <strain evidence="3">JCM 11219</strain>
    </source>
</reference>
<dbReference type="InterPro" id="IPR050764">
    <property type="entry name" value="CbbQ/NirQ/NorQ/GpvN"/>
</dbReference>
<dbReference type="PIRSF" id="PIRSF002849">
    <property type="entry name" value="AAA_ATPase_chaperone_MoxR_prd"/>
    <property type="match status" value="1"/>
</dbReference>
<gene>
    <name evidence="3" type="ORF">GCM10007112_14920</name>
    <name evidence="2" type="ORF">Vsou_23850</name>
</gene>
<dbReference type="InterPro" id="IPR002078">
    <property type="entry name" value="Sigma_54_int"/>
</dbReference>
<dbReference type="InterPro" id="IPR025943">
    <property type="entry name" value="Sigma_54_int_dom_ATP-bd_2"/>
</dbReference>
<dbReference type="InterPro" id="IPR011704">
    <property type="entry name" value="ATPase_dyneun-rel_AAA"/>
</dbReference>
<evidence type="ECO:0000259" key="1">
    <source>
        <dbReference type="PROSITE" id="PS50045"/>
    </source>
</evidence>
<feature type="domain" description="Sigma-54 factor interaction" evidence="1">
    <location>
        <begin position="69"/>
        <end position="213"/>
    </location>
</feature>
<dbReference type="PANTHER" id="PTHR42759:SF1">
    <property type="entry name" value="MAGNESIUM-CHELATASE SUBUNIT CHLD"/>
    <property type="match status" value="1"/>
</dbReference>
<dbReference type="RefSeq" id="WP_188603367.1">
    <property type="nucleotide sequence ID" value="NZ_AP026830.1"/>
</dbReference>
<reference evidence="3" key="1">
    <citation type="journal article" date="2014" name="Int. J. Syst. Evol. Microbiol.">
        <title>Complete genome sequence of Corynebacterium casei LMG S-19264T (=DSM 44701T), isolated from a smear-ripened cheese.</title>
        <authorList>
            <consortium name="US DOE Joint Genome Institute (JGI-PGF)"/>
            <person name="Walter F."/>
            <person name="Albersmeier A."/>
            <person name="Kalinowski J."/>
            <person name="Ruckert C."/>
        </authorList>
    </citation>
    <scope>NUCLEOTIDE SEQUENCE</scope>
    <source>
        <strain evidence="3">JCM 11219</strain>
    </source>
</reference>
<dbReference type="AlphaFoldDB" id="A0A830E3G4"/>
<sequence length="333" mass="37003">MATGKDLMVLLPRLSDLVKREEVQVNKMIADAIRTKGVKKILTELEGELKGLNEIAMDVLSSLAVGRHILIMGPVGIGKTTLAESLSEILHISEPPYIEVACHSHMTATELTGDIDIAVALQAGLDHPLAYIPGPLVMAHGGILILDEINRLNPYSQAALLQVLQEHYVFIRGFKIRSDFLVVATSNPAEYSGVYELSEALADRMKVVEIPYPDKDLLKSILSWKSSLYMEHLGLKAPDAMTEVTATFMTLVSQDSNIEVGPSIRSAIYAITTAMSRAWLEGREVSLNDLKKEIISNMVNVVRGNFANEVEKRDYLSRKFDEAVMMYRRYSRK</sequence>
<dbReference type="InterPro" id="IPR027417">
    <property type="entry name" value="P-loop_NTPase"/>
</dbReference>
<dbReference type="GO" id="GO:0006355">
    <property type="term" value="P:regulation of DNA-templated transcription"/>
    <property type="evidence" value="ECO:0007669"/>
    <property type="project" value="InterPro"/>
</dbReference>
<proteinExistence type="predicted"/>
<dbReference type="GeneID" id="76207927"/>
<dbReference type="InterPro" id="IPR001270">
    <property type="entry name" value="ClpA/B"/>
</dbReference>
<dbReference type="SUPFAM" id="SSF52540">
    <property type="entry name" value="P-loop containing nucleoside triphosphate hydrolases"/>
    <property type="match status" value="1"/>
</dbReference>
<dbReference type="PANTHER" id="PTHR42759">
    <property type="entry name" value="MOXR FAMILY PROTEIN"/>
    <property type="match status" value="1"/>
</dbReference>
<dbReference type="Gene3D" id="3.40.50.300">
    <property type="entry name" value="P-loop containing nucleotide triphosphate hydrolases"/>
    <property type="match status" value="1"/>
</dbReference>
<dbReference type="PROSITE" id="PS00676">
    <property type="entry name" value="SIGMA54_INTERACT_2"/>
    <property type="match status" value="1"/>
</dbReference>